<evidence type="ECO:0000313" key="11">
    <source>
        <dbReference type="Proteomes" id="UP000283509"/>
    </source>
</evidence>
<dbReference type="Pfam" id="PF13912">
    <property type="entry name" value="zf-C2H2_6"/>
    <property type="match status" value="1"/>
</dbReference>
<keyword evidence="4 7" id="KW-0863">Zinc-finger</keyword>
<feature type="domain" description="C2H2-type" evidence="9">
    <location>
        <begin position="271"/>
        <end position="298"/>
    </location>
</feature>
<feature type="domain" description="C2H2-type" evidence="9">
    <location>
        <begin position="138"/>
        <end position="165"/>
    </location>
</feature>
<organism evidence="10 11">
    <name type="scientific">Penaeus vannamei</name>
    <name type="common">Whiteleg shrimp</name>
    <name type="synonym">Litopenaeus vannamei</name>
    <dbReference type="NCBI Taxonomy" id="6689"/>
    <lineage>
        <taxon>Eukaryota</taxon>
        <taxon>Metazoa</taxon>
        <taxon>Ecdysozoa</taxon>
        <taxon>Arthropoda</taxon>
        <taxon>Crustacea</taxon>
        <taxon>Multicrustacea</taxon>
        <taxon>Malacostraca</taxon>
        <taxon>Eumalacostraca</taxon>
        <taxon>Eucarida</taxon>
        <taxon>Decapoda</taxon>
        <taxon>Dendrobranchiata</taxon>
        <taxon>Penaeoidea</taxon>
        <taxon>Penaeidae</taxon>
        <taxon>Penaeus</taxon>
    </lineage>
</organism>
<reference evidence="10 11" key="2">
    <citation type="submission" date="2019-01" db="EMBL/GenBank/DDBJ databases">
        <title>The decoding of complex shrimp genome reveals the adaptation for benthos swimmer, frequently molting mechanism and breeding impact on genome.</title>
        <authorList>
            <person name="Sun Y."/>
            <person name="Gao Y."/>
            <person name="Yu Y."/>
        </authorList>
    </citation>
    <scope>NUCLEOTIDE SEQUENCE [LARGE SCALE GENOMIC DNA]</scope>
    <source>
        <tissue evidence="10">Muscle</tissue>
    </source>
</reference>
<dbReference type="AlphaFoldDB" id="A0A3R7QYH9"/>
<evidence type="ECO:0000256" key="5">
    <source>
        <dbReference type="ARBA" id="ARBA00022833"/>
    </source>
</evidence>
<accession>A0A3R7QYH9</accession>
<evidence type="ECO:0000256" key="1">
    <source>
        <dbReference type="ARBA" id="ARBA00004123"/>
    </source>
</evidence>
<comment type="caution">
    <text evidence="10">The sequence shown here is derived from an EMBL/GenBank/DDBJ whole genome shotgun (WGS) entry which is preliminary data.</text>
</comment>
<comment type="subcellular location">
    <subcellularLocation>
        <location evidence="1">Nucleus</location>
    </subcellularLocation>
</comment>
<feature type="domain" description="C2H2-type" evidence="9">
    <location>
        <begin position="242"/>
        <end position="269"/>
    </location>
</feature>
<dbReference type="PROSITE" id="PS00028">
    <property type="entry name" value="ZINC_FINGER_C2H2_1"/>
    <property type="match status" value="7"/>
</dbReference>
<feature type="domain" description="C2H2-type" evidence="9">
    <location>
        <begin position="18"/>
        <end position="45"/>
    </location>
</feature>
<dbReference type="FunFam" id="3.30.160.60:FF:000145">
    <property type="entry name" value="Zinc finger protein 574"/>
    <property type="match status" value="1"/>
</dbReference>
<dbReference type="GO" id="GO:0005634">
    <property type="term" value="C:nucleus"/>
    <property type="evidence" value="ECO:0007669"/>
    <property type="project" value="UniProtKB-SubCell"/>
</dbReference>
<dbReference type="FunFam" id="3.30.160.60:FF:001755">
    <property type="entry name" value="Zinc finger protein 989"/>
    <property type="match status" value="1"/>
</dbReference>
<evidence type="ECO:0000313" key="10">
    <source>
        <dbReference type="EMBL" id="ROT83414.1"/>
    </source>
</evidence>
<dbReference type="PANTHER" id="PTHR24379">
    <property type="entry name" value="KRAB AND ZINC FINGER DOMAIN-CONTAINING"/>
    <property type="match status" value="1"/>
</dbReference>
<feature type="domain" description="C2H2-type" evidence="9">
    <location>
        <begin position="299"/>
        <end position="326"/>
    </location>
</feature>
<dbReference type="OrthoDB" id="6077919at2759"/>
<dbReference type="PROSITE" id="PS50157">
    <property type="entry name" value="ZINC_FINGER_C2H2_2"/>
    <property type="match status" value="8"/>
</dbReference>
<dbReference type="GO" id="GO:0008270">
    <property type="term" value="F:zinc ion binding"/>
    <property type="evidence" value="ECO:0007669"/>
    <property type="project" value="UniProtKB-KW"/>
</dbReference>
<protein>
    <recommendedName>
        <fullName evidence="9">C2H2-type domain-containing protein</fullName>
    </recommendedName>
</protein>
<feature type="domain" description="C2H2-type" evidence="9">
    <location>
        <begin position="172"/>
        <end position="199"/>
    </location>
</feature>
<sequence>MSAEQYKNHKEKHVLYKYKCSKCDASFITKASLTKHLETKNQCCPSGKEIKNSSTSGTEHTSDNRDTFESDECLDDIRSEDSDTAEEKDTMAPKNERSHRCPVCSAAFVRHKNLLSHVGVVHPQHLQDANLQNLVKNYECTKCDKKFTKKSNLVAHIASHIRNASSNETGQPKCSVCHKTFRLQRYLVDHMRLHTGRGTHQCKHCDKKFLRLSHLKLHMEMHDNSHKSHSCIHCNKKADRGFQCPSCGVLFPTTLKLRMHEVTHQASKPPYKCQECSLSFRYSQSLKRHMVTHTGERNYTCIHCGKRFGLKGNLNTHMQQHSTQRVFSCPKCGDSFTSRREQKTHFCSQMAQDESSNINCTEYTVLKKANDYMEYEPVENCTNDSQDPNAAEALSNFVPNTTLSDMAEVTHLISDNSISDITTVAGLVPKM</sequence>
<feature type="domain" description="C2H2-type" evidence="9">
    <location>
        <begin position="99"/>
        <end position="122"/>
    </location>
</feature>
<keyword evidence="3" id="KW-0677">Repeat</keyword>
<keyword evidence="2" id="KW-0479">Metal-binding</keyword>
<dbReference type="InterPro" id="IPR036236">
    <property type="entry name" value="Znf_C2H2_sf"/>
</dbReference>
<evidence type="ECO:0000256" key="2">
    <source>
        <dbReference type="ARBA" id="ARBA00022723"/>
    </source>
</evidence>
<feature type="region of interest" description="Disordered" evidence="8">
    <location>
        <begin position="47"/>
        <end position="69"/>
    </location>
</feature>
<keyword evidence="6" id="KW-0539">Nucleus</keyword>
<dbReference type="FunFam" id="3.30.160.60:FF:000328">
    <property type="entry name" value="Zinc finger protein 1079"/>
    <property type="match status" value="1"/>
</dbReference>
<evidence type="ECO:0000259" key="9">
    <source>
        <dbReference type="PROSITE" id="PS50157"/>
    </source>
</evidence>
<gene>
    <name evidence="10" type="ORF">C7M84_023419</name>
</gene>
<dbReference type="Pfam" id="PF00096">
    <property type="entry name" value="zf-C2H2"/>
    <property type="match status" value="5"/>
</dbReference>
<name>A0A3R7QYH9_PENVA</name>
<dbReference type="SUPFAM" id="SSF57667">
    <property type="entry name" value="beta-beta-alpha zinc fingers"/>
    <property type="match status" value="5"/>
</dbReference>
<dbReference type="FunFam" id="3.30.160.60:FF:000065">
    <property type="entry name" value="B-cell CLL/lymphoma 6, member B"/>
    <property type="match status" value="1"/>
</dbReference>
<evidence type="ECO:0000256" key="7">
    <source>
        <dbReference type="PROSITE-ProRule" id="PRU00042"/>
    </source>
</evidence>
<evidence type="ECO:0000256" key="8">
    <source>
        <dbReference type="SAM" id="MobiDB-lite"/>
    </source>
</evidence>
<evidence type="ECO:0000256" key="6">
    <source>
        <dbReference type="ARBA" id="ARBA00023242"/>
    </source>
</evidence>
<keyword evidence="5" id="KW-0862">Zinc</keyword>
<reference evidence="10 11" key="1">
    <citation type="submission" date="2018-04" db="EMBL/GenBank/DDBJ databases">
        <authorList>
            <person name="Zhang X."/>
            <person name="Yuan J."/>
            <person name="Li F."/>
            <person name="Xiang J."/>
        </authorList>
    </citation>
    <scope>NUCLEOTIDE SEQUENCE [LARGE SCALE GENOMIC DNA]</scope>
    <source>
        <tissue evidence="10">Muscle</tissue>
    </source>
</reference>
<dbReference type="STRING" id="6689.A0A3R7QYH9"/>
<dbReference type="Proteomes" id="UP000283509">
    <property type="component" value="Unassembled WGS sequence"/>
</dbReference>
<feature type="domain" description="C2H2-type" evidence="9">
    <location>
        <begin position="200"/>
        <end position="227"/>
    </location>
</feature>
<proteinExistence type="predicted"/>
<evidence type="ECO:0000256" key="3">
    <source>
        <dbReference type="ARBA" id="ARBA00022737"/>
    </source>
</evidence>
<dbReference type="EMBL" id="QCYY01000688">
    <property type="protein sequence ID" value="ROT83414.1"/>
    <property type="molecule type" value="Genomic_DNA"/>
</dbReference>
<dbReference type="PANTHER" id="PTHR24379:SF121">
    <property type="entry name" value="C2H2-TYPE DOMAIN-CONTAINING PROTEIN"/>
    <property type="match status" value="1"/>
</dbReference>
<keyword evidence="11" id="KW-1185">Reference proteome</keyword>
<dbReference type="SMART" id="SM00355">
    <property type="entry name" value="ZnF_C2H2"/>
    <property type="match status" value="9"/>
</dbReference>
<evidence type="ECO:0000256" key="4">
    <source>
        <dbReference type="ARBA" id="ARBA00022771"/>
    </source>
</evidence>
<dbReference type="Gene3D" id="3.30.160.60">
    <property type="entry name" value="Classic Zinc Finger"/>
    <property type="match status" value="6"/>
</dbReference>
<dbReference type="InterPro" id="IPR013087">
    <property type="entry name" value="Znf_C2H2_type"/>
</dbReference>